<gene>
    <name evidence="2" type="ORF">K460DRAFT_282414</name>
</gene>
<feature type="compositionally biased region" description="Pro residues" evidence="1">
    <location>
        <begin position="464"/>
        <end position="483"/>
    </location>
</feature>
<protein>
    <submittedName>
        <fullName evidence="2">Uncharacterized protein</fullName>
    </submittedName>
</protein>
<name>A0A9P4GFV8_9PLEO</name>
<sequence length="552" mass="62606">MIKVSTLEYPDTIPLSTRANIRIHPPRECDPEWTSKNKGPGDTLPSFPALISLPNPLANPALYAAAADTIRISNWRFKEHAPYTQVLKEEHVKQLAKGWRLMYPDEVKYPFPPDLRTLYVKTDDKHPAPAEGGLPLWTQACEEFQEMNGFEKPAFLSKTRAQHNRENELDGHGIEKAEKLYLRIFKRYLVWKEHAEKEDERHDQQPTRKELQDFFAKAEVQKNGATLADICQSFPEAKDIEMLVFRIEGVAVYTDKPDEEGDPVESVYMPKPAPTKDKIEEVVMAALTEHGAISLEKLLKLIYPLGFGHEQAFAAVIKKLAKPTLTGDNFALESSPSPSAAQIRSILSPVNGLTFKYLVQSFSGRLLEESALLAPLSEAAYQDTDGLWYLRLIETNGEVVMDEGLNRQYRAIERLHHMINNSRLELVHLLNDVVVWDSNTGRYMKKAKTPEAIEIYREVVTTPIPSPSPTEVGTPPPQPPPSPEGRANQSRGKRKHVEEDKPKQLSKKTKRQPQGDDDTILVRCNGVTQQMRQCKKKQRRPRGETFNCGKHK</sequence>
<dbReference type="EMBL" id="ML976616">
    <property type="protein sequence ID" value="KAF1845313.1"/>
    <property type="molecule type" value="Genomic_DNA"/>
</dbReference>
<dbReference type="GeneID" id="63845822"/>
<dbReference type="OrthoDB" id="3799604at2759"/>
<proteinExistence type="predicted"/>
<dbReference type="Proteomes" id="UP000800039">
    <property type="component" value="Unassembled WGS sequence"/>
</dbReference>
<feature type="region of interest" description="Disordered" evidence="1">
    <location>
        <begin position="462"/>
        <end position="552"/>
    </location>
</feature>
<reference evidence="2" key="1">
    <citation type="submission" date="2020-01" db="EMBL/GenBank/DDBJ databases">
        <authorList>
            <consortium name="DOE Joint Genome Institute"/>
            <person name="Haridas S."/>
            <person name="Albert R."/>
            <person name="Binder M."/>
            <person name="Bloem J."/>
            <person name="Labutti K."/>
            <person name="Salamov A."/>
            <person name="Andreopoulos B."/>
            <person name="Baker S.E."/>
            <person name="Barry K."/>
            <person name="Bills G."/>
            <person name="Bluhm B.H."/>
            <person name="Cannon C."/>
            <person name="Castanera R."/>
            <person name="Culley D.E."/>
            <person name="Daum C."/>
            <person name="Ezra D."/>
            <person name="Gonzalez J.B."/>
            <person name="Henrissat B."/>
            <person name="Kuo A."/>
            <person name="Liang C."/>
            <person name="Lipzen A."/>
            <person name="Lutzoni F."/>
            <person name="Magnuson J."/>
            <person name="Mondo S."/>
            <person name="Nolan M."/>
            <person name="Ohm R."/>
            <person name="Pangilinan J."/>
            <person name="Park H.-J."/>
            <person name="Ramirez L."/>
            <person name="Alfaro M."/>
            <person name="Sun H."/>
            <person name="Tritt A."/>
            <person name="Yoshinaga Y."/>
            <person name="Zwiers L.-H."/>
            <person name="Turgeon B.G."/>
            <person name="Goodwin S.B."/>
            <person name="Spatafora J.W."/>
            <person name="Crous P.W."/>
            <person name="Grigoriev I.V."/>
        </authorList>
    </citation>
    <scope>NUCLEOTIDE SEQUENCE</scope>
    <source>
        <strain evidence="2">CBS 394.84</strain>
    </source>
</reference>
<dbReference type="AlphaFoldDB" id="A0A9P4GFV8"/>
<evidence type="ECO:0000313" key="3">
    <source>
        <dbReference type="Proteomes" id="UP000800039"/>
    </source>
</evidence>
<dbReference type="RefSeq" id="XP_040787876.1">
    <property type="nucleotide sequence ID" value="XM_040928569.1"/>
</dbReference>
<keyword evidence="3" id="KW-1185">Reference proteome</keyword>
<organism evidence="2 3">
    <name type="scientific">Cucurbitaria berberidis CBS 394.84</name>
    <dbReference type="NCBI Taxonomy" id="1168544"/>
    <lineage>
        <taxon>Eukaryota</taxon>
        <taxon>Fungi</taxon>
        <taxon>Dikarya</taxon>
        <taxon>Ascomycota</taxon>
        <taxon>Pezizomycotina</taxon>
        <taxon>Dothideomycetes</taxon>
        <taxon>Pleosporomycetidae</taxon>
        <taxon>Pleosporales</taxon>
        <taxon>Pleosporineae</taxon>
        <taxon>Cucurbitariaceae</taxon>
        <taxon>Cucurbitaria</taxon>
    </lineage>
</organism>
<evidence type="ECO:0000256" key="1">
    <source>
        <dbReference type="SAM" id="MobiDB-lite"/>
    </source>
</evidence>
<accession>A0A9P4GFV8</accession>
<evidence type="ECO:0000313" key="2">
    <source>
        <dbReference type="EMBL" id="KAF1845313.1"/>
    </source>
</evidence>
<comment type="caution">
    <text evidence="2">The sequence shown here is derived from an EMBL/GenBank/DDBJ whole genome shotgun (WGS) entry which is preliminary data.</text>
</comment>